<dbReference type="AlphaFoldDB" id="A0A831U1W6"/>
<dbReference type="InterPro" id="IPR008939">
    <property type="entry name" value="Lytic_TGlycosylase_superhlx_U"/>
</dbReference>
<evidence type="ECO:0000259" key="4">
    <source>
        <dbReference type="Pfam" id="PF01464"/>
    </source>
</evidence>
<evidence type="ECO:0000313" key="5">
    <source>
        <dbReference type="EMBL" id="HEN42569.1"/>
    </source>
</evidence>
<evidence type="ECO:0000256" key="3">
    <source>
        <dbReference type="SAM" id="SignalP"/>
    </source>
</evidence>
<reference evidence="5" key="1">
    <citation type="journal article" date="2020" name="mSystems">
        <title>Genome- and Community-Level Interaction Insights into Carbon Utilization and Element Cycling Functions of Hydrothermarchaeota in Hydrothermal Sediment.</title>
        <authorList>
            <person name="Zhou Z."/>
            <person name="Liu Y."/>
            <person name="Xu W."/>
            <person name="Pan J."/>
            <person name="Luo Z.H."/>
            <person name="Li M."/>
        </authorList>
    </citation>
    <scope>NUCLEOTIDE SEQUENCE [LARGE SCALE GENOMIC DNA]</scope>
    <source>
        <strain evidence="5">SpSt-349</strain>
    </source>
</reference>
<dbReference type="GO" id="GO:0004553">
    <property type="term" value="F:hydrolase activity, hydrolyzing O-glycosyl compounds"/>
    <property type="evidence" value="ECO:0007669"/>
    <property type="project" value="InterPro"/>
</dbReference>
<dbReference type="EMBL" id="DSOV01000043">
    <property type="protein sequence ID" value="HEN42569.1"/>
    <property type="molecule type" value="Genomic_DNA"/>
</dbReference>
<comment type="caution">
    <text evidence="5">The sequence shown here is derived from an EMBL/GenBank/DDBJ whole genome shotgun (WGS) entry which is preliminary data.</text>
</comment>
<dbReference type="SUPFAM" id="SSF48452">
    <property type="entry name" value="TPR-like"/>
    <property type="match status" value="1"/>
</dbReference>
<feature type="chain" id="PRO_5032940923" evidence="3">
    <location>
        <begin position="20"/>
        <end position="719"/>
    </location>
</feature>
<protein>
    <submittedName>
        <fullName evidence="5">Tetratricopeptide repeat protein</fullName>
    </submittedName>
</protein>
<evidence type="ECO:0000256" key="2">
    <source>
        <dbReference type="ARBA" id="ARBA00022729"/>
    </source>
</evidence>
<accession>A0A831U1W6</accession>
<dbReference type="SUPFAM" id="SSF53955">
    <property type="entry name" value="Lysozyme-like"/>
    <property type="match status" value="1"/>
</dbReference>
<dbReference type="InterPro" id="IPR019734">
    <property type="entry name" value="TPR_rpt"/>
</dbReference>
<dbReference type="Pfam" id="PF13174">
    <property type="entry name" value="TPR_6"/>
    <property type="match status" value="1"/>
</dbReference>
<dbReference type="CDD" id="cd13401">
    <property type="entry name" value="Slt70-like"/>
    <property type="match status" value="1"/>
</dbReference>
<dbReference type="SUPFAM" id="SSF48435">
    <property type="entry name" value="Bacterial muramidases"/>
    <property type="match status" value="1"/>
</dbReference>
<feature type="domain" description="Transglycosylase SLT" evidence="4">
    <location>
        <begin position="557"/>
        <end position="661"/>
    </location>
</feature>
<keyword evidence="2 3" id="KW-0732">Signal</keyword>
<dbReference type="InterPro" id="IPR000189">
    <property type="entry name" value="Transglyc_AS"/>
</dbReference>
<proteinExistence type="inferred from homology"/>
<dbReference type="GO" id="GO:0016020">
    <property type="term" value="C:membrane"/>
    <property type="evidence" value="ECO:0007669"/>
    <property type="project" value="InterPro"/>
</dbReference>
<dbReference type="InterPro" id="IPR008258">
    <property type="entry name" value="Transglycosylase_SLT_dom_1"/>
</dbReference>
<dbReference type="GO" id="GO:0008933">
    <property type="term" value="F:peptidoglycan lytic transglycosylase activity"/>
    <property type="evidence" value="ECO:0007669"/>
    <property type="project" value="InterPro"/>
</dbReference>
<organism evidence="5">
    <name type="scientific">Geobacter metallireducens</name>
    <dbReference type="NCBI Taxonomy" id="28232"/>
    <lineage>
        <taxon>Bacteria</taxon>
        <taxon>Pseudomonadati</taxon>
        <taxon>Thermodesulfobacteriota</taxon>
        <taxon>Desulfuromonadia</taxon>
        <taxon>Geobacterales</taxon>
        <taxon>Geobacteraceae</taxon>
        <taxon>Geobacter</taxon>
    </lineage>
</organism>
<comment type="similarity">
    <text evidence="1">Belongs to the transglycosylase Slt family.</text>
</comment>
<dbReference type="Pfam" id="PF01464">
    <property type="entry name" value="SLT"/>
    <property type="match status" value="1"/>
</dbReference>
<evidence type="ECO:0000256" key="1">
    <source>
        <dbReference type="ARBA" id="ARBA00007734"/>
    </source>
</evidence>
<gene>
    <name evidence="5" type="ORF">ENQ87_09355</name>
</gene>
<dbReference type="PROSITE" id="PS00922">
    <property type="entry name" value="TRANSGLYCOSYLASE"/>
    <property type="match status" value="1"/>
</dbReference>
<dbReference type="Gene3D" id="1.25.40.10">
    <property type="entry name" value="Tetratricopeptide repeat domain"/>
    <property type="match status" value="4"/>
</dbReference>
<dbReference type="Pfam" id="PF13432">
    <property type="entry name" value="TPR_16"/>
    <property type="match status" value="3"/>
</dbReference>
<feature type="signal peptide" evidence="3">
    <location>
        <begin position="1"/>
        <end position="19"/>
    </location>
</feature>
<dbReference type="InterPro" id="IPR011990">
    <property type="entry name" value="TPR-like_helical_dom_sf"/>
</dbReference>
<dbReference type="PANTHER" id="PTHR37423:SF2">
    <property type="entry name" value="MEMBRANE-BOUND LYTIC MUREIN TRANSGLYCOSYLASE C"/>
    <property type="match status" value="1"/>
</dbReference>
<name>A0A831U1W6_GEOME</name>
<dbReference type="Gene3D" id="1.10.530.10">
    <property type="match status" value="1"/>
</dbReference>
<dbReference type="GO" id="GO:0042597">
    <property type="term" value="C:periplasmic space"/>
    <property type="evidence" value="ECO:0007669"/>
    <property type="project" value="InterPro"/>
</dbReference>
<sequence length="719" mass="79858">MLHRLTLATALLLCLAVTASSQNITPSPDPKLAAAAQRLKLKDYRGARDSAKLAAAVPEKDLIAGVAAYRLEEWAEAAELLGRAATELPLVADYALFWQADALLRCGRHDEALETVKRLLRDWPESPLVRRGRMLQADILFARGDLKEAQAAYIRFVELYPSGSDSVTALYQAARCREGLGEEQKAVQELRSLWLAYPASPVADDAEERLRVLASRGFAAAPYSADELFRRASTLYNLGRYKQALKAFDAIPLADQPADFIARVTLKSGQALYKARLRKDAEQTFARLLKQELKPALAEEARFWQAKALDATGRSDEAFAAYLSLANAVPAGNLADDALLEAAFIRKSQGRYQDQRQLLDRLLAVTADGKLRQRATWEAAWSLYATRDFRGAAEAFKALDSSPDYRERAIYWQGRALEEAGDREGAMAAFARVREEFPLSFYGRQVRAALKIEEETPSLAAMPEALSLPMPAGFERIKLLIAVGLHDEARRELAAVRKKNGLKPKTLLGLARLYQEMEDYNSAAAIYRDRPPRTIDSDTLTQWGLLYPKAFREAVTRQAADQGVAEELIYAIIRAESTFSPSVVSPVGAVGLMQLMPSTARAMVDDNSAGIATRLTDPAFNITLGVRHLKGLLKQYNGNTVAAVAAYNAGSVPVDRWLRTLPYRRDDEFIENITYPETREYVKKVLANAEMYRALYRPIPERQPADVMQKADSGLRNPQ</sequence>
<dbReference type="InterPro" id="IPR023346">
    <property type="entry name" value="Lysozyme-like_dom_sf"/>
</dbReference>
<dbReference type="GO" id="GO:0000270">
    <property type="term" value="P:peptidoglycan metabolic process"/>
    <property type="evidence" value="ECO:0007669"/>
    <property type="project" value="InterPro"/>
</dbReference>
<dbReference type="PANTHER" id="PTHR37423">
    <property type="entry name" value="SOLUBLE LYTIC MUREIN TRANSGLYCOSYLASE-RELATED"/>
    <property type="match status" value="1"/>
</dbReference>